<feature type="region of interest" description="Disordered" evidence="7">
    <location>
        <begin position="229"/>
        <end position="253"/>
    </location>
</feature>
<dbReference type="SMART" id="SM00355">
    <property type="entry name" value="ZnF_C2H2"/>
    <property type="match status" value="3"/>
</dbReference>
<evidence type="ECO:0000256" key="4">
    <source>
        <dbReference type="ARBA" id="ARBA00022833"/>
    </source>
</evidence>
<evidence type="ECO:0000313" key="9">
    <source>
        <dbReference type="EMBL" id="KAL1281138.1"/>
    </source>
</evidence>
<reference evidence="9 10" key="1">
    <citation type="submission" date="2023-09" db="EMBL/GenBank/DDBJ databases">
        <authorList>
            <person name="Wang M."/>
        </authorList>
    </citation>
    <scope>NUCLEOTIDE SEQUENCE [LARGE SCALE GENOMIC DNA]</scope>
    <source>
        <strain evidence="9">GT-2023</strain>
        <tissue evidence="9">Liver</tissue>
    </source>
</reference>
<evidence type="ECO:0000259" key="8">
    <source>
        <dbReference type="PROSITE" id="PS50157"/>
    </source>
</evidence>
<comment type="caution">
    <text evidence="9">The sequence shown here is derived from an EMBL/GenBank/DDBJ whole genome shotgun (WGS) entry which is preliminary data.</text>
</comment>
<dbReference type="PANTHER" id="PTHR14003:SF19">
    <property type="entry name" value="YY2 TRANSCRIPTION FACTOR"/>
    <property type="match status" value="1"/>
</dbReference>
<dbReference type="EMBL" id="JAYMGO010000002">
    <property type="protein sequence ID" value="KAL1281138.1"/>
    <property type="molecule type" value="Genomic_DNA"/>
</dbReference>
<feature type="region of interest" description="Disordered" evidence="7">
    <location>
        <begin position="465"/>
        <end position="512"/>
    </location>
</feature>
<feature type="compositionally biased region" description="Basic and acidic residues" evidence="7">
    <location>
        <begin position="414"/>
        <end position="438"/>
    </location>
</feature>
<evidence type="ECO:0000313" key="10">
    <source>
        <dbReference type="Proteomes" id="UP001558613"/>
    </source>
</evidence>
<feature type="compositionally biased region" description="Polar residues" evidence="7">
    <location>
        <begin position="229"/>
        <end position="238"/>
    </location>
</feature>
<feature type="compositionally biased region" description="Basic and acidic residues" evidence="7">
    <location>
        <begin position="487"/>
        <end position="499"/>
    </location>
</feature>
<gene>
    <name evidence="9" type="ORF">QQF64_015738</name>
</gene>
<dbReference type="SUPFAM" id="SSF57667">
    <property type="entry name" value="beta-beta-alpha zinc fingers"/>
    <property type="match status" value="2"/>
</dbReference>
<keyword evidence="1" id="KW-0479">Metal-binding</keyword>
<feature type="domain" description="C2H2-type" evidence="8">
    <location>
        <begin position="616"/>
        <end position="643"/>
    </location>
</feature>
<dbReference type="InterPro" id="IPR013087">
    <property type="entry name" value="Znf_C2H2_type"/>
</dbReference>
<dbReference type="Gene3D" id="3.30.160.60">
    <property type="entry name" value="Classic Zinc Finger"/>
    <property type="match status" value="3"/>
</dbReference>
<evidence type="ECO:0000256" key="7">
    <source>
        <dbReference type="SAM" id="MobiDB-lite"/>
    </source>
</evidence>
<keyword evidence="3 5" id="KW-0863">Zinc-finger</keyword>
<name>A0ABR3NWS5_9TELE</name>
<keyword evidence="6" id="KW-0175">Coiled coil</keyword>
<evidence type="ECO:0000256" key="1">
    <source>
        <dbReference type="ARBA" id="ARBA00022723"/>
    </source>
</evidence>
<sequence>MSTSVDIHAQLASILERFAKCALLEMSRAVEQEMTRRQMEVETLLVKLQFTEGELRSARQNQAKLRSVGTQVNSSGQREVNLNLVKFNENHDGGTQTDAYTDDSSAQTFALNEDGIKSIQIKEEHMEDGQWDNGPISPALCPLGPEVEDQDSFSAGTGPAREGSDFILTSKMKPSGLWNSPVSEEYPMNSESQSLDASPLESGEPYENRRPDPNVQHHMEEAYRTAEISQRATNNAAPSASDHRDAAAERSSRCPQCGKTFTTRFYLKIHQRIHTGERPYTCPHKIRAECFNGEMSSAAMLQTQISAIMDVLAKAAVAEISQLLEEDAAALHQEIRRRNEEIQGLKTRLMLTETKLQRVTADRCSIGIQVEIMDTRTPAVLLAGVSAHSREPRPDDHLSQQKVIPMCPLNNLTTEEKPHHSHALEPKREDPVVRSSRPEEEELSGLEFEMKIEQVEELVDQKLTQVQTEQKSENRDDVNSNSWSSKTFDDPESLRESEQHSQTFPDPYVMMEDPAAQSSSGLFTFPQNESFGASGDVEYGLNLHRQEQERSSGSGDSAAFSASHSNSCPSKSLSQRPFAGAHPGTKPFRCEECGKGFTQRTRLITHRRVHTGEKPFRCQLCGKTFSRQDNCLRHVRLHSGQRW</sequence>
<dbReference type="Pfam" id="PF00096">
    <property type="entry name" value="zf-C2H2"/>
    <property type="match status" value="3"/>
</dbReference>
<organism evidence="9 10">
    <name type="scientific">Cirrhinus molitorella</name>
    <name type="common">mud carp</name>
    <dbReference type="NCBI Taxonomy" id="172907"/>
    <lineage>
        <taxon>Eukaryota</taxon>
        <taxon>Metazoa</taxon>
        <taxon>Chordata</taxon>
        <taxon>Craniata</taxon>
        <taxon>Vertebrata</taxon>
        <taxon>Euteleostomi</taxon>
        <taxon>Actinopterygii</taxon>
        <taxon>Neopterygii</taxon>
        <taxon>Teleostei</taxon>
        <taxon>Ostariophysi</taxon>
        <taxon>Cypriniformes</taxon>
        <taxon>Cyprinidae</taxon>
        <taxon>Labeoninae</taxon>
        <taxon>Labeonini</taxon>
        <taxon>Cirrhinus</taxon>
    </lineage>
</organism>
<feature type="region of interest" description="Disordered" evidence="7">
    <location>
        <begin position="546"/>
        <end position="580"/>
    </location>
</feature>
<feature type="region of interest" description="Disordered" evidence="7">
    <location>
        <begin position="144"/>
        <end position="214"/>
    </location>
</feature>
<evidence type="ECO:0000256" key="3">
    <source>
        <dbReference type="ARBA" id="ARBA00022771"/>
    </source>
</evidence>
<feature type="compositionally biased region" description="Polar residues" evidence="7">
    <location>
        <begin position="566"/>
        <end position="575"/>
    </location>
</feature>
<feature type="domain" description="C2H2-type" evidence="8">
    <location>
        <begin position="588"/>
        <end position="615"/>
    </location>
</feature>
<keyword evidence="10" id="KW-1185">Reference proteome</keyword>
<evidence type="ECO:0000256" key="5">
    <source>
        <dbReference type="PROSITE-ProRule" id="PRU00042"/>
    </source>
</evidence>
<keyword evidence="2" id="KW-0677">Repeat</keyword>
<feature type="domain" description="C2H2-type" evidence="8">
    <location>
        <begin position="252"/>
        <end position="279"/>
    </location>
</feature>
<protein>
    <recommendedName>
        <fullName evidence="8">C2H2-type domain-containing protein</fullName>
    </recommendedName>
</protein>
<proteinExistence type="predicted"/>
<dbReference type="InterPro" id="IPR036236">
    <property type="entry name" value="Znf_C2H2_sf"/>
</dbReference>
<dbReference type="Proteomes" id="UP001558613">
    <property type="component" value="Unassembled WGS sequence"/>
</dbReference>
<dbReference type="PANTHER" id="PTHR14003">
    <property type="entry name" value="TRANSCRIPTIONAL REPRESSOR PROTEIN YY"/>
    <property type="match status" value="1"/>
</dbReference>
<dbReference type="PROSITE" id="PS00028">
    <property type="entry name" value="ZINC_FINGER_C2H2_1"/>
    <property type="match status" value="3"/>
</dbReference>
<dbReference type="PROSITE" id="PS50157">
    <property type="entry name" value="ZINC_FINGER_C2H2_2"/>
    <property type="match status" value="3"/>
</dbReference>
<feature type="compositionally biased region" description="Low complexity" evidence="7">
    <location>
        <begin position="551"/>
        <end position="565"/>
    </location>
</feature>
<evidence type="ECO:0000256" key="6">
    <source>
        <dbReference type="SAM" id="Coils"/>
    </source>
</evidence>
<feature type="region of interest" description="Disordered" evidence="7">
    <location>
        <begin position="412"/>
        <end position="448"/>
    </location>
</feature>
<accession>A0ABR3NWS5</accession>
<evidence type="ECO:0000256" key="2">
    <source>
        <dbReference type="ARBA" id="ARBA00022737"/>
    </source>
</evidence>
<feature type="compositionally biased region" description="Basic and acidic residues" evidence="7">
    <location>
        <begin position="241"/>
        <end position="252"/>
    </location>
</feature>
<feature type="coiled-coil region" evidence="6">
    <location>
        <begin position="321"/>
        <end position="348"/>
    </location>
</feature>
<keyword evidence="4" id="KW-0862">Zinc</keyword>